<dbReference type="PRINTS" id="PR01032">
    <property type="entry name" value="PHAGEIV"/>
</dbReference>
<feature type="signal peptide" evidence="12">
    <location>
        <begin position="1"/>
        <end position="17"/>
    </location>
</feature>
<dbReference type="InterPro" id="IPR038591">
    <property type="entry name" value="NolW-like_sf"/>
</dbReference>
<organism evidence="14 15">
    <name type="scientific">Deefgea piscis</name>
    <dbReference type="NCBI Taxonomy" id="2739061"/>
    <lineage>
        <taxon>Bacteria</taxon>
        <taxon>Pseudomonadati</taxon>
        <taxon>Pseudomonadota</taxon>
        <taxon>Betaproteobacteria</taxon>
        <taxon>Neisseriales</taxon>
        <taxon>Chitinibacteraceae</taxon>
        <taxon>Deefgea</taxon>
    </lineage>
</organism>
<evidence type="ECO:0000256" key="1">
    <source>
        <dbReference type="ARBA" id="ARBA00004442"/>
    </source>
</evidence>
<evidence type="ECO:0000256" key="6">
    <source>
        <dbReference type="ARBA" id="ARBA00022729"/>
    </source>
</evidence>
<keyword evidence="4" id="KW-1134">Transmembrane beta strand</keyword>
<reference evidence="14 15" key="1">
    <citation type="submission" date="2020-05" db="EMBL/GenBank/DDBJ databases">
        <title>Complete genome sequence of Deefgea sp. D17.</title>
        <authorList>
            <person name="Bae J.-W."/>
            <person name="Han J.E."/>
        </authorList>
    </citation>
    <scope>NUCLEOTIDE SEQUENCE [LARGE SCALE GENOMIC DNA]</scope>
    <source>
        <strain evidence="14 15">D17</strain>
    </source>
</reference>
<dbReference type="NCBIfam" id="TIGR02517">
    <property type="entry name" value="type_II_gspD"/>
    <property type="match status" value="1"/>
</dbReference>
<dbReference type="InterPro" id="IPR018392">
    <property type="entry name" value="LysM"/>
</dbReference>
<dbReference type="Gene3D" id="3.10.350.10">
    <property type="entry name" value="LysM domain"/>
    <property type="match status" value="1"/>
</dbReference>
<dbReference type="SUPFAM" id="SSF54106">
    <property type="entry name" value="LysM domain"/>
    <property type="match status" value="1"/>
</dbReference>
<evidence type="ECO:0000256" key="2">
    <source>
        <dbReference type="ARBA" id="ARBA00006980"/>
    </source>
</evidence>
<dbReference type="InterPro" id="IPR049371">
    <property type="entry name" value="GspD-like_N0"/>
</dbReference>
<dbReference type="KEGG" id="dee:HQN60_01130"/>
<dbReference type="GO" id="GO:0015627">
    <property type="term" value="C:type II protein secretion system complex"/>
    <property type="evidence" value="ECO:0007669"/>
    <property type="project" value="InterPro"/>
</dbReference>
<dbReference type="AlphaFoldDB" id="A0A6M8SU95"/>
<dbReference type="Pfam" id="PF03958">
    <property type="entry name" value="Secretin_N"/>
    <property type="match status" value="3"/>
</dbReference>
<dbReference type="PROSITE" id="PS51782">
    <property type="entry name" value="LYSM"/>
    <property type="match status" value="1"/>
</dbReference>
<dbReference type="SMART" id="SM00257">
    <property type="entry name" value="LysM"/>
    <property type="match status" value="1"/>
</dbReference>
<feature type="region of interest" description="Disordered" evidence="11">
    <location>
        <begin position="674"/>
        <end position="726"/>
    </location>
</feature>
<feature type="chain" id="PRO_5026936927" evidence="12">
    <location>
        <begin position="18"/>
        <end position="778"/>
    </location>
</feature>
<dbReference type="PRINTS" id="PR00811">
    <property type="entry name" value="BCTERIALGSPD"/>
</dbReference>
<dbReference type="InterPro" id="IPR050810">
    <property type="entry name" value="Bact_Secretion_Sys_Channel"/>
</dbReference>
<evidence type="ECO:0000256" key="10">
    <source>
        <dbReference type="RuleBase" id="RU004004"/>
    </source>
</evidence>
<dbReference type="InterPro" id="IPR004846">
    <property type="entry name" value="T2SS/T3SS_dom"/>
</dbReference>
<dbReference type="InterPro" id="IPR001775">
    <property type="entry name" value="GspD/PilQ"/>
</dbReference>
<evidence type="ECO:0000259" key="13">
    <source>
        <dbReference type="PROSITE" id="PS51782"/>
    </source>
</evidence>
<protein>
    <submittedName>
        <fullName evidence="14">Type II secretion system secretin GspD</fullName>
    </submittedName>
</protein>
<dbReference type="CDD" id="cd00118">
    <property type="entry name" value="LysM"/>
    <property type="match status" value="1"/>
</dbReference>
<feature type="region of interest" description="Disordered" evidence="11">
    <location>
        <begin position="300"/>
        <end position="333"/>
    </location>
</feature>
<dbReference type="GO" id="GO:0015628">
    <property type="term" value="P:protein secretion by the type II secretion system"/>
    <property type="evidence" value="ECO:0007669"/>
    <property type="project" value="InterPro"/>
</dbReference>
<keyword evidence="8" id="KW-0472">Membrane</keyword>
<dbReference type="RefSeq" id="WP_173531957.1">
    <property type="nucleotide sequence ID" value="NZ_CP054143.1"/>
</dbReference>
<keyword evidence="9" id="KW-0998">Cell outer membrane</keyword>
<dbReference type="EMBL" id="CP054143">
    <property type="protein sequence ID" value="QKJ65447.1"/>
    <property type="molecule type" value="Genomic_DNA"/>
</dbReference>
<evidence type="ECO:0000256" key="3">
    <source>
        <dbReference type="ARBA" id="ARBA00022448"/>
    </source>
</evidence>
<dbReference type="InterPro" id="IPR005644">
    <property type="entry name" value="NolW-like"/>
</dbReference>
<evidence type="ECO:0000256" key="8">
    <source>
        <dbReference type="ARBA" id="ARBA00023136"/>
    </source>
</evidence>
<comment type="similarity">
    <text evidence="2">Belongs to the bacterial secretin family. GSP D subfamily.</text>
</comment>
<dbReference type="InterPro" id="IPR013356">
    <property type="entry name" value="T2SS_GspD"/>
</dbReference>
<evidence type="ECO:0000256" key="7">
    <source>
        <dbReference type="ARBA" id="ARBA00022927"/>
    </source>
</evidence>
<comment type="subcellular location">
    <subcellularLocation>
        <location evidence="1 10">Cell outer membrane</location>
    </subcellularLocation>
</comment>
<dbReference type="Gene3D" id="3.30.1370.120">
    <property type="match status" value="3"/>
</dbReference>
<keyword evidence="5" id="KW-0812">Transmembrane</keyword>
<gene>
    <name evidence="14" type="primary">gspD</name>
    <name evidence="14" type="ORF">HQN60_01130</name>
</gene>
<dbReference type="Proteomes" id="UP000504844">
    <property type="component" value="Chromosome"/>
</dbReference>
<feature type="domain" description="LysM" evidence="13">
    <location>
        <begin position="723"/>
        <end position="767"/>
    </location>
</feature>
<evidence type="ECO:0000256" key="12">
    <source>
        <dbReference type="SAM" id="SignalP"/>
    </source>
</evidence>
<dbReference type="PANTHER" id="PTHR30332:SF24">
    <property type="entry name" value="SECRETIN GSPD-RELATED"/>
    <property type="match status" value="1"/>
</dbReference>
<keyword evidence="15" id="KW-1185">Reference proteome</keyword>
<name>A0A6M8SU95_9NEIS</name>
<evidence type="ECO:0000256" key="11">
    <source>
        <dbReference type="SAM" id="MobiDB-lite"/>
    </source>
</evidence>
<accession>A0A6M8SU95</accession>
<evidence type="ECO:0000313" key="14">
    <source>
        <dbReference type="EMBL" id="QKJ65447.1"/>
    </source>
</evidence>
<proteinExistence type="inferred from homology"/>
<evidence type="ECO:0000256" key="9">
    <source>
        <dbReference type="ARBA" id="ARBA00023237"/>
    </source>
</evidence>
<dbReference type="Pfam" id="PF00263">
    <property type="entry name" value="Secretin"/>
    <property type="match status" value="1"/>
</dbReference>
<keyword evidence="7" id="KW-0653">Protein transport</keyword>
<evidence type="ECO:0000313" key="15">
    <source>
        <dbReference type="Proteomes" id="UP000504844"/>
    </source>
</evidence>
<keyword evidence="6 12" id="KW-0732">Signal</keyword>
<dbReference type="GO" id="GO:0009279">
    <property type="term" value="C:cell outer membrane"/>
    <property type="evidence" value="ECO:0007669"/>
    <property type="project" value="UniProtKB-SubCell"/>
</dbReference>
<dbReference type="Pfam" id="PF21305">
    <property type="entry name" value="type_II_gspD_N0"/>
    <property type="match status" value="1"/>
</dbReference>
<keyword evidence="3 10" id="KW-0813">Transport</keyword>
<dbReference type="Pfam" id="PF01476">
    <property type="entry name" value="LysM"/>
    <property type="match status" value="1"/>
</dbReference>
<dbReference type="InterPro" id="IPR036779">
    <property type="entry name" value="LysM_dom_sf"/>
</dbReference>
<evidence type="ECO:0000256" key="4">
    <source>
        <dbReference type="ARBA" id="ARBA00022452"/>
    </source>
</evidence>
<feature type="compositionally biased region" description="Polar residues" evidence="11">
    <location>
        <begin position="700"/>
        <end position="709"/>
    </location>
</feature>
<dbReference type="PANTHER" id="PTHR30332">
    <property type="entry name" value="PROBABLE GENERAL SECRETION PATHWAY PROTEIN D"/>
    <property type="match status" value="1"/>
</dbReference>
<sequence length="778" mass="82959">MKKLIIGALLCSQLIFAADADDKVMLNFINSDIETTVKAISLITGKNFIIDPRVKGTINIVSTQPVSKDLVYPILQSALRQAGFSTVQANGAIKIQLEADSKALSNKTLVRGENANGEQIITQIFALNNEGANQMATMLRPLASPSSLISAYQSGTSNTLVITDYADNIRRLSRIIDNIDQPKNTDVFTIKLNNASALDVAQNIARLMPEVSVQVGGAPIPSNDGVRRSIVVPDPRGNRLMVRALNAAQTSQLRQLITNLDEAATSDSTINVVYLKNAEASKLAATLKGILTGQEDSSSMNANANQNLNNNSANINNGGNTGGNNNFNPVNTNSGTNVQIAGATVRIQADSTTNALIITAPQNIYNNLRAVIEKLDVRRSQIYVEAMIAEVNLSKLSEFGFQWLLAGGNDKIGAGGVTNINPGTGGLGNIIGNIINKTPAGIPAGLTLGIFNGDPRNGSASLGLLASALQSSGNGNVLSTPNLLTLDNEEAKITVGQNIPIITGSQSSSTNNTNPFVTVERKDIGIKLRVRPQVSEGGVITLNVYQEVSSIDNTVNTAGAGLATKMRTIETKVLVDDGQIVVLGGLIEDRIGNKGNQVPGLGDIPLIGNLFKYDSREWQKVSLMVFLRPVVIRDSAANSRLTDDRYQYLQKQQGDYKVDGHVFLQDMPKVQLPDRAPDNGQSVYSLPTPASAVASEPAKENSSVVNSEPQARAEPQNAVATAQSHTVKDGDTLYQISLRSGQSLRDLALWNRLNNHNDIKVGQVLRLTPPPLANGNSE</sequence>
<evidence type="ECO:0000256" key="5">
    <source>
        <dbReference type="ARBA" id="ARBA00022692"/>
    </source>
</evidence>